<dbReference type="InterPro" id="IPR036661">
    <property type="entry name" value="Luciferase-like_sf"/>
</dbReference>
<accession>A0ABT8D7T8</accession>
<comment type="caution">
    <text evidence="1">The sequence shown here is derived from an EMBL/GenBank/DDBJ whole genome shotgun (WGS) entry which is preliminary data.</text>
</comment>
<name>A0ABT8D7T8_9RHOB</name>
<organism evidence="1 2">
    <name type="scientific">Paracoccus cavernae</name>
    <dbReference type="NCBI Taxonomy" id="1571207"/>
    <lineage>
        <taxon>Bacteria</taxon>
        <taxon>Pseudomonadati</taxon>
        <taxon>Pseudomonadota</taxon>
        <taxon>Alphaproteobacteria</taxon>
        <taxon>Rhodobacterales</taxon>
        <taxon>Paracoccaceae</taxon>
        <taxon>Paracoccus</taxon>
    </lineage>
</organism>
<reference evidence="2" key="1">
    <citation type="journal article" date="2019" name="Int. J. Syst. Evol. Microbiol.">
        <title>The Global Catalogue of Microorganisms (GCM) 10K type strain sequencing project: providing services to taxonomists for standard genome sequencing and annotation.</title>
        <authorList>
            <consortium name="The Broad Institute Genomics Platform"/>
            <consortium name="The Broad Institute Genome Sequencing Center for Infectious Disease"/>
            <person name="Wu L."/>
            <person name="Ma J."/>
        </authorList>
    </citation>
    <scope>NUCLEOTIDE SEQUENCE [LARGE SCALE GENOMIC DNA]</scope>
    <source>
        <strain evidence="2">CECT 8482</strain>
    </source>
</reference>
<gene>
    <name evidence="1" type="ORF">QWZ10_06075</name>
</gene>
<dbReference type="EMBL" id="JAUFRC010000001">
    <property type="protein sequence ID" value="MDN3711487.1"/>
    <property type="molecule type" value="Genomic_DNA"/>
</dbReference>
<proteinExistence type="predicted"/>
<evidence type="ECO:0008006" key="3">
    <source>
        <dbReference type="Google" id="ProtNLM"/>
    </source>
</evidence>
<dbReference type="Gene3D" id="3.20.20.30">
    <property type="entry name" value="Luciferase-like domain"/>
    <property type="match status" value="1"/>
</dbReference>
<dbReference type="SUPFAM" id="SSF51679">
    <property type="entry name" value="Bacterial luciferase-like"/>
    <property type="match status" value="1"/>
</dbReference>
<evidence type="ECO:0000313" key="1">
    <source>
        <dbReference type="EMBL" id="MDN3711487.1"/>
    </source>
</evidence>
<protein>
    <recommendedName>
        <fullName evidence="3">LLM class flavin-dependent oxidoreductase</fullName>
    </recommendedName>
</protein>
<keyword evidence="2" id="KW-1185">Reference proteome</keyword>
<dbReference type="Proteomes" id="UP001243846">
    <property type="component" value="Unassembled WGS sequence"/>
</dbReference>
<evidence type="ECO:0000313" key="2">
    <source>
        <dbReference type="Proteomes" id="UP001243846"/>
    </source>
</evidence>
<sequence length="185" mass="19095">MAAGAARGAAIIPRPETAPQAFLLGGSAATARKARDLGWGYVHAGHHDGNAEVTRAALSLAREGGAVAPVLAVLAFAAPTRAEAEARLGDQRFLRLTFEDGHSVNLGSKESALDYAAQYGPLDYSLTERRPTILAGTAEDIHAGFDALARDFGIAEFVIDQPVAETSARLASLHLIAGPALSAAA</sequence>